<protein>
    <submittedName>
        <fullName evidence="2">Uncharacterized protein</fullName>
    </submittedName>
</protein>
<gene>
    <name evidence="2" type="ORF">E6O75_ATG07792</name>
</gene>
<dbReference type="Proteomes" id="UP000298493">
    <property type="component" value="Unassembled WGS sequence"/>
</dbReference>
<reference evidence="2 3" key="1">
    <citation type="submission" date="2019-04" db="EMBL/GenBank/DDBJ databases">
        <title>High contiguity whole genome sequence and gene annotation resource for two Venturia nashicola isolates.</title>
        <authorList>
            <person name="Prokchorchik M."/>
            <person name="Won K."/>
            <person name="Lee Y."/>
            <person name="Choi E.D."/>
            <person name="Segonzac C."/>
            <person name="Sohn K.H."/>
        </authorList>
    </citation>
    <scope>NUCLEOTIDE SEQUENCE [LARGE SCALE GENOMIC DNA]</scope>
    <source>
        <strain evidence="2 3">PRI2</strain>
    </source>
</reference>
<evidence type="ECO:0000313" key="3">
    <source>
        <dbReference type="Proteomes" id="UP000298493"/>
    </source>
</evidence>
<name>A0A4Z1NZQ9_9PEZI</name>
<dbReference type="EMBL" id="SNSC02000011">
    <property type="protein sequence ID" value="TID20332.1"/>
    <property type="molecule type" value="Genomic_DNA"/>
</dbReference>
<feature type="region of interest" description="Disordered" evidence="1">
    <location>
        <begin position="40"/>
        <end position="70"/>
    </location>
</feature>
<evidence type="ECO:0000313" key="2">
    <source>
        <dbReference type="EMBL" id="TID20332.1"/>
    </source>
</evidence>
<accession>A0A4Z1NZQ9</accession>
<organism evidence="2 3">
    <name type="scientific">Venturia nashicola</name>
    <dbReference type="NCBI Taxonomy" id="86259"/>
    <lineage>
        <taxon>Eukaryota</taxon>
        <taxon>Fungi</taxon>
        <taxon>Dikarya</taxon>
        <taxon>Ascomycota</taxon>
        <taxon>Pezizomycotina</taxon>
        <taxon>Dothideomycetes</taxon>
        <taxon>Pleosporomycetidae</taxon>
        <taxon>Venturiales</taxon>
        <taxon>Venturiaceae</taxon>
        <taxon>Venturia</taxon>
    </lineage>
</organism>
<proteinExistence type="predicted"/>
<evidence type="ECO:0000256" key="1">
    <source>
        <dbReference type="SAM" id="MobiDB-lite"/>
    </source>
</evidence>
<keyword evidence="3" id="KW-1185">Reference proteome</keyword>
<dbReference type="AlphaFoldDB" id="A0A4Z1NZQ9"/>
<comment type="caution">
    <text evidence="2">The sequence shown here is derived from an EMBL/GenBank/DDBJ whole genome shotgun (WGS) entry which is preliminary data.</text>
</comment>
<sequence>MLNIVRRNCSEVPRTETLQSRLRRPCTEMTRGGYSLYNRHLSNRNTVDATRSDKGGSTRAGPGVCSGNGSSYIFGSGPDRHQEVEGTEVSQLALDLKLNR</sequence>